<evidence type="ECO:0000313" key="1">
    <source>
        <dbReference type="EMBL" id="KAJ9077103.1"/>
    </source>
</evidence>
<accession>A0ACC2TRD2</accession>
<name>A0ACC2TRD2_9FUNG</name>
<comment type="caution">
    <text evidence="1">The sequence shown here is derived from an EMBL/GenBank/DDBJ whole genome shotgun (WGS) entry which is preliminary data.</text>
</comment>
<sequence>MACIPEEAPKTWPVFYCPPGSPFDPLHFSNYLLKPEYRELTEKETPRADRLAQQITPQTAFHKDTWCKQPASKICVKYNYLPAYQTDMETPPTPKPDRLQPTPGLNPPTAHQYAGNDYITLAGLVDTMVPITEPWALVGQSASYLINLAPLLWWALPSSQQSKLAAEANRSSPGTQYPDITCIGLKYYGLPAPKTLGNLGISDPSHHFSNCEPAN</sequence>
<dbReference type="EMBL" id="QTSX02002220">
    <property type="protein sequence ID" value="KAJ9077103.1"/>
    <property type="molecule type" value="Genomic_DNA"/>
</dbReference>
<gene>
    <name evidence="1" type="ORF">DSO57_1019838</name>
</gene>
<protein>
    <submittedName>
        <fullName evidence="1">Uncharacterized protein</fullName>
    </submittedName>
</protein>
<organism evidence="1 2">
    <name type="scientific">Entomophthora muscae</name>
    <dbReference type="NCBI Taxonomy" id="34485"/>
    <lineage>
        <taxon>Eukaryota</taxon>
        <taxon>Fungi</taxon>
        <taxon>Fungi incertae sedis</taxon>
        <taxon>Zoopagomycota</taxon>
        <taxon>Entomophthoromycotina</taxon>
        <taxon>Entomophthoromycetes</taxon>
        <taxon>Entomophthorales</taxon>
        <taxon>Entomophthoraceae</taxon>
        <taxon>Entomophthora</taxon>
    </lineage>
</organism>
<proteinExistence type="predicted"/>
<reference evidence="1" key="1">
    <citation type="submission" date="2022-04" db="EMBL/GenBank/DDBJ databases">
        <title>Genome of the entomopathogenic fungus Entomophthora muscae.</title>
        <authorList>
            <person name="Elya C."/>
            <person name="Lovett B.R."/>
            <person name="Lee E."/>
            <person name="Macias A.M."/>
            <person name="Hajek A.E."/>
            <person name="De Bivort B.L."/>
            <person name="Kasson M.T."/>
            <person name="De Fine Licht H.H."/>
            <person name="Stajich J.E."/>
        </authorList>
    </citation>
    <scope>NUCLEOTIDE SEQUENCE</scope>
    <source>
        <strain evidence="1">Berkeley</strain>
    </source>
</reference>
<keyword evidence="2" id="KW-1185">Reference proteome</keyword>
<evidence type="ECO:0000313" key="2">
    <source>
        <dbReference type="Proteomes" id="UP001165960"/>
    </source>
</evidence>
<dbReference type="Proteomes" id="UP001165960">
    <property type="component" value="Unassembled WGS sequence"/>
</dbReference>